<dbReference type="PANTHER" id="PTHR45868:SF19">
    <property type="entry name" value="HEAVY METAL-ASSOCIATED ISOPRENYLATED PLANT PROTEIN 37"/>
    <property type="match status" value="1"/>
</dbReference>
<dbReference type="InterPro" id="IPR036163">
    <property type="entry name" value="HMA_dom_sf"/>
</dbReference>
<feature type="region of interest" description="Disordered" evidence="6">
    <location>
        <begin position="172"/>
        <end position="197"/>
    </location>
</feature>
<keyword evidence="3" id="KW-0449">Lipoprotein</keyword>
<dbReference type="Pfam" id="PF00403">
    <property type="entry name" value="HMA"/>
    <property type="match status" value="1"/>
</dbReference>
<keyword evidence="1" id="KW-0488">Methylation</keyword>
<sequence length="395" mass="42850">MTKEEDFKLLKIQTYVLKVNIHCDGCKQKVKKLLQRIEGVYQVSIDGEQQKVTVSGSVDSATLIKKLVRAGKHAEIWSQKSNQNQKQKNNCIKDDKNNKGPKQGIIKGLEALKNQQKFPAFSSEEDDDYLDDIDEEDEEDELRFLGPSNLGLLRQHIEASNAKKNVRVMAAAPNNGNKMNNNVGNGNAQKKGNPNPNQNMVMKVNPGGIDQKAMATFKMNNAQLGGGNINAGEGRSANDIATMMNLAGLHGNGASIANSAAAASSLGGNPNGLGGFQQLQSNMGYQGSSAGGLPSGGYATGQHPSSMLMSMNGYNHPAAAASMMMNMQNRHIMQQQQPQPQMMYHRSTFVPPNTGYYYNYSPGPYPYTEQPNYSGGNSAATHMFNDENTSSCSIM</sequence>
<protein>
    <recommendedName>
        <fullName evidence="7">HMA domain-containing protein</fullName>
    </recommendedName>
</protein>
<keyword evidence="9" id="KW-1185">Reference proteome</keyword>
<dbReference type="EMBL" id="JARPOI010000015">
    <property type="protein sequence ID" value="KAJ9153126.1"/>
    <property type="molecule type" value="Genomic_DNA"/>
</dbReference>
<evidence type="ECO:0000256" key="1">
    <source>
        <dbReference type="ARBA" id="ARBA00022481"/>
    </source>
</evidence>
<evidence type="ECO:0000256" key="3">
    <source>
        <dbReference type="ARBA" id="ARBA00023288"/>
    </source>
</evidence>
<feature type="region of interest" description="Disordered" evidence="6">
    <location>
        <begin position="75"/>
        <end position="103"/>
    </location>
</feature>
<dbReference type="SUPFAM" id="SSF55008">
    <property type="entry name" value="HMA, heavy metal-associated domain"/>
    <property type="match status" value="1"/>
</dbReference>
<dbReference type="PROSITE" id="PS50846">
    <property type="entry name" value="HMA_2"/>
    <property type="match status" value="1"/>
</dbReference>
<dbReference type="Gene3D" id="3.30.70.100">
    <property type="match status" value="1"/>
</dbReference>
<accession>A0ABQ9KYK3</accession>
<evidence type="ECO:0000313" key="9">
    <source>
        <dbReference type="Proteomes" id="UP001174677"/>
    </source>
</evidence>
<reference evidence="8 9" key="1">
    <citation type="journal article" date="2023" name="Plant Biotechnol. J.">
        <title>Chromosome-level wild Hevea brasiliensis genome provides new tools for genomic-assisted breeding and valuable loci to elevate rubber yield.</title>
        <authorList>
            <person name="Cheng H."/>
            <person name="Song X."/>
            <person name="Hu Y."/>
            <person name="Wu T."/>
            <person name="Yang Q."/>
            <person name="An Z."/>
            <person name="Feng S."/>
            <person name="Deng Z."/>
            <person name="Wu W."/>
            <person name="Zeng X."/>
            <person name="Tu M."/>
            <person name="Wang X."/>
            <person name="Huang H."/>
        </authorList>
    </citation>
    <scope>NUCLEOTIDE SEQUENCE [LARGE SCALE GENOMIC DNA]</scope>
    <source>
        <strain evidence="8">MT/VB/25A 57/8</strain>
    </source>
</reference>
<gene>
    <name evidence="8" type="ORF">P3X46_026603</name>
</gene>
<feature type="domain" description="HMA" evidence="7">
    <location>
        <begin position="12"/>
        <end position="75"/>
    </location>
</feature>
<evidence type="ECO:0000256" key="5">
    <source>
        <dbReference type="ARBA" id="ARBA00024045"/>
    </source>
</evidence>
<keyword evidence="2" id="KW-0479">Metal-binding</keyword>
<comment type="caution">
    <text evidence="8">The sequence shown here is derived from an EMBL/GenBank/DDBJ whole genome shotgun (WGS) entry which is preliminary data.</text>
</comment>
<dbReference type="Proteomes" id="UP001174677">
    <property type="component" value="Chromosome 15"/>
</dbReference>
<organism evidence="8 9">
    <name type="scientific">Hevea brasiliensis</name>
    <name type="common">Para rubber tree</name>
    <name type="synonym">Siphonia brasiliensis</name>
    <dbReference type="NCBI Taxonomy" id="3981"/>
    <lineage>
        <taxon>Eukaryota</taxon>
        <taxon>Viridiplantae</taxon>
        <taxon>Streptophyta</taxon>
        <taxon>Embryophyta</taxon>
        <taxon>Tracheophyta</taxon>
        <taxon>Spermatophyta</taxon>
        <taxon>Magnoliopsida</taxon>
        <taxon>eudicotyledons</taxon>
        <taxon>Gunneridae</taxon>
        <taxon>Pentapetalae</taxon>
        <taxon>rosids</taxon>
        <taxon>fabids</taxon>
        <taxon>Malpighiales</taxon>
        <taxon>Euphorbiaceae</taxon>
        <taxon>Crotonoideae</taxon>
        <taxon>Micrandreae</taxon>
        <taxon>Hevea</taxon>
    </lineage>
</organism>
<evidence type="ECO:0000256" key="6">
    <source>
        <dbReference type="SAM" id="MobiDB-lite"/>
    </source>
</evidence>
<comment type="similarity">
    <text evidence="5">Belongs to the HIPP family.</text>
</comment>
<name>A0ABQ9KYK3_HEVBR</name>
<evidence type="ECO:0000256" key="2">
    <source>
        <dbReference type="ARBA" id="ARBA00022723"/>
    </source>
</evidence>
<keyword evidence="4" id="KW-0636">Prenylation</keyword>
<feature type="compositionally biased region" description="Low complexity" evidence="6">
    <location>
        <begin position="172"/>
        <end position="193"/>
    </location>
</feature>
<feature type="compositionally biased region" description="Low complexity" evidence="6">
    <location>
        <begin position="78"/>
        <end position="90"/>
    </location>
</feature>
<dbReference type="InterPro" id="IPR006121">
    <property type="entry name" value="HMA_dom"/>
</dbReference>
<evidence type="ECO:0000313" key="8">
    <source>
        <dbReference type="EMBL" id="KAJ9153126.1"/>
    </source>
</evidence>
<dbReference type="CDD" id="cd00371">
    <property type="entry name" value="HMA"/>
    <property type="match status" value="1"/>
</dbReference>
<evidence type="ECO:0000256" key="4">
    <source>
        <dbReference type="ARBA" id="ARBA00023289"/>
    </source>
</evidence>
<evidence type="ECO:0000259" key="7">
    <source>
        <dbReference type="PROSITE" id="PS50846"/>
    </source>
</evidence>
<proteinExistence type="inferred from homology"/>
<dbReference type="PANTHER" id="PTHR45868">
    <property type="entry name" value="HEAVY METAL-ASSOCIATED ISOPRENYLATED PLANT PROTEIN 33-RELATED"/>
    <property type="match status" value="1"/>
</dbReference>